<evidence type="ECO:0000313" key="15">
    <source>
        <dbReference type="Proteomes" id="UP000602260"/>
    </source>
</evidence>
<keyword evidence="5 11" id="KW-0547">Nucleotide-binding</keyword>
<evidence type="ECO:0000256" key="9">
    <source>
        <dbReference type="ARBA" id="ARBA00068695"/>
    </source>
</evidence>
<dbReference type="UniPathway" id="UPA00930"/>
<dbReference type="InterPro" id="IPR051414">
    <property type="entry name" value="Adenylate-forming_Reductase"/>
</dbReference>
<evidence type="ECO:0000256" key="6">
    <source>
        <dbReference type="ARBA" id="ARBA00060591"/>
    </source>
</evidence>
<comment type="subunit">
    <text evidence="1">Monomer.</text>
</comment>
<organism evidence="14 15">
    <name type="scientific">Flintibacter faecis</name>
    <dbReference type="NCBI Taxonomy" id="2763047"/>
    <lineage>
        <taxon>Bacteria</taxon>
        <taxon>Bacillati</taxon>
        <taxon>Bacillota</taxon>
        <taxon>Clostridia</taxon>
        <taxon>Eubacteriales</taxon>
        <taxon>Flintibacter</taxon>
    </lineage>
</organism>
<dbReference type="Pfam" id="PF00501">
    <property type="entry name" value="AMP-binding"/>
    <property type="match status" value="1"/>
</dbReference>
<accession>A0A8J6J372</accession>
<proteinExistence type="inferred from homology"/>
<dbReference type="InterPro" id="IPR011880">
    <property type="entry name" value="PA_CoA_ligase"/>
</dbReference>
<keyword evidence="3" id="KW-0597">Phosphoprotein</keyword>
<dbReference type="PANTHER" id="PTHR43439:SF2">
    <property type="entry name" value="ENZYME, PUTATIVE (JCVI)-RELATED"/>
    <property type="match status" value="1"/>
</dbReference>
<comment type="caution">
    <text evidence="14">The sequence shown here is derived from an EMBL/GenBank/DDBJ whole genome shotgun (WGS) entry which is preliminary data.</text>
</comment>
<evidence type="ECO:0000256" key="4">
    <source>
        <dbReference type="ARBA" id="ARBA00022598"/>
    </source>
</evidence>
<feature type="domain" description="AMP-dependent ligase C-terminal" evidence="13">
    <location>
        <begin position="336"/>
        <end position="431"/>
    </location>
</feature>
<dbReference type="GO" id="GO:0000166">
    <property type="term" value="F:nucleotide binding"/>
    <property type="evidence" value="ECO:0007669"/>
    <property type="project" value="UniProtKB-KW"/>
</dbReference>
<dbReference type="AlphaFoldDB" id="A0A8J6J372"/>
<dbReference type="Proteomes" id="UP000602260">
    <property type="component" value="Unassembled WGS sequence"/>
</dbReference>
<evidence type="ECO:0000256" key="2">
    <source>
        <dbReference type="ARBA" id="ARBA00022450"/>
    </source>
</evidence>
<comment type="function">
    <text evidence="11">Catalyzes the activation of phenylacetic acid (PA) to phenylacetyl-CoA (PA-CoA).</text>
</comment>
<evidence type="ECO:0000313" key="14">
    <source>
        <dbReference type="EMBL" id="MBC5716112.1"/>
    </source>
</evidence>
<dbReference type="EMBL" id="JACOPN010000001">
    <property type="protein sequence ID" value="MBC5716112.1"/>
    <property type="molecule type" value="Genomic_DNA"/>
</dbReference>
<dbReference type="Pfam" id="PF14535">
    <property type="entry name" value="AMP-binding_C_2"/>
    <property type="match status" value="1"/>
</dbReference>
<evidence type="ECO:0000256" key="11">
    <source>
        <dbReference type="PIRNR" id="PIRNR006444"/>
    </source>
</evidence>
<evidence type="ECO:0000256" key="3">
    <source>
        <dbReference type="ARBA" id="ARBA00022553"/>
    </source>
</evidence>
<keyword evidence="15" id="KW-1185">Reference proteome</keyword>
<dbReference type="InterPro" id="IPR042099">
    <property type="entry name" value="ANL_N_sf"/>
</dbReference>
<dbReference type="InterPro" id="IPR000873">
    <property type="entry name" value="AMP-dep_synth/lig_dom"/>
</dbReference>
<dbReference type="GO" id="GO:0010124">
    <property type="term" value="P:phenylacetate catabolic process"/>
    <property type="evidence" value="ECO:0007669"/>
    <property type="project" value="UniProtKB-UniRule"/>
</dbReference>
<comment type="catalytic activity">
    <reaction evidence="11">
        <text>2-phenylacetate + ATP + CoA = phenylacetyl-CoA + AMP + diphosphate</text>
        <dbReference type="Rhea" id="RHEA:20956"/>
        <dbReference type="ChEBI" id="CHEBI:18401"/>
        <dbReference type="ChEBI" id="CHEBI:30616"/>
        <dbReference type="ChEBI" id="CHEBI:33019"/>
        <dbReference type="ChEBI" id="CHEBI:57287"/>
        <dbReference type="ChEBI" id="CHEBI:57390"/>
        <dbReference type="ChEBI" id="CHEBI:456215"/>
        <dbReference type="EC" id="6.2.1.30"/>
    </reaction>
</comment>
<dbReference type="InterPro" id="IPR028154">
    <property type="entry name" value="AMP-dep_Lig_C"/>
</dbReference>
<comment type="pathway">
    <text evidence="6 11">Aromatic compound metabolism; phenylacetate degradation.</text>
</comment>
<comment type="similarity">
    <text evidence="7 11">Belongs to the phenylacetyl-CoA ligase family.</text>
</comment>
<dbReference type="SUPFAM" id="SSF56801">
    <property type="entry name" value="Acetyl-CoA synthetase-like"/>
    <property type="match status" value="1"/>
</dbReference>
<name>A0A8J6J372_9FIRM</name>
<reference evidence="14" key="1">
    <citation type="submission" date="2020-08" db="EMBL/GenBank/DDBJ databases">
        <title>Genome public.</title>
        <authorList>
            <person name="Liu C."/>
            <person name="Sun Q."/>
        </authorList>
    </citation>
    <scope>NUCLEOTIDE SEQUENCE</scope>
    <source>
        <strain evidence="14">BX5</strain>
    </source>
</reference>
<dbReference type="PANTHER" id="PTHR43439">
    <property type="entry name" value="PHENYLACETATE-COENZYME A LIGASE"/>
    <property type="match status" value="1"/>
</dbReference>
<dbReference type="RefSeq" id="WP_186877585.1">
    <property type="nucleotide sequence ID" value="NZ_JACOPN010000001.1"/>
</dbReference>
<gene>
    <name evidence="14" type="ORF">H8S55_02010</name>
</gene>
<dbReference type="EC" id="6.2.1.30" evidence="8 11"/>
<dbReference type="Gene3D" id="3.40.50.12780">
    <property type="entry name" value="N-terminal domain of ligase-like"/>
    <property type="match status" value="1"/>
</dbReference>
<keyword evidence="4 11" id="KW-0436">Ligase</keyword>
<evidence type="ECO:0000256" key="7">
    <source>
        <dbReference type="ARBA" id="ARBA00061566"/>
    </source>
</evidence>
<dbReference type="GO" id="GO:0047475">
    <property type="term" value="F:phenylacetate-CoA ligase activity"/>
    <property type="evidence" value="ECO:0007669"/>
    <property type="project" value="UniProtKB-EC"/>
</dbReference>
<evidence type="ECO:0000256" key="10">
    <source>
        <dbReference type="ARBA" id="ARBA00075111"/>
    </source>
</evidence>
<evidence type="ECO:0000256" key="5">
    <source>
        <dbReference type="ARBA" id="ARBA00022741"/>
    </source>
</evidence>
<evidence type="ECO:0000256" key="8">
    <source>
        <dbReference type="ARBA" id="ARBA00066629"/>
    </source>
</evidence>
<evidence type="ECO:0000259" key="12">
    <source>
        <dbReference type="Pfam" id="PF00501"/>
    </source>
</evidence>
<evidence type="ECO:0000256" key="1">
    <source>
        <dbReference type="ARBA" id="ARBA00011245"/>
    </source>
</evidence>
<feature type="domain" description="AMP-dependent synthetase/ligase" evidence="12">
    <location>
        <begin position="78"/>
        <end position="286"/>
    </location>
</feature>
<dbReference type="PIRSF" id="PIRSF006444">
    <property type="entry name" value="PaaK"/>
    <property type="match status" value="1"/>
</dbReference>
<dbReference type="FunFam" id="3.40.50.12780:FF:000016">
    <property type="entry name" value="Phenylacetate-coenzyme A ligase"/>
    <property type="match status" value="1"/>
</dbReference>
<dbReference type="CDD" id="cd05913">
    <property type="entry name" value="PaaK"/>
    <property type="match status" value="1"/>
</dbReference>
<dbReference type="InterPro" id="IPR045851">
    <property type="entry name" value="AMP-bd_C_sf"/>
</dbReference>
<dbReference type="Gene3D" id="3.30.300.30">
    <property type="match status" value="1"/>
</dbReference>
<evidence type="ECO:0000259" key="13">
    <source>
        <dbReference type="Pfam" id="PF14535"/>
    </source>
</evidence>
<sequence length="433" mass="48286">MERYFQPEIECASREQLKAWQDERLVKQVRHVWDNVPSYRKKMEEKGVTPEDIQSSADLYKLPFTSKADLRDNYPDGLVAVPRSKCVRVHATSGTTGKRVMAFYTQHDIDLWTDCCARAITAVGGSEEDVCQIAYGYGMFTGGIGLDQGSRRVGCLTVPISSGNTDRQIQFIRDLGTTILCCTPSYAAYLGESMHEMGMTPDQIPLKAGIFGAEAWSEEMRQDIQNTMGIKAYDIYGLTELSGPGVAFECSAQSGMHINEDHFIAEIIDPDTGEVLPEGSKGELVFTSIDKEAFPLLRYRTRDICILKREKCSCGRTLVKMCKPMGRSDDMLIIRGVNVFPSQIETVLLNHGYPANYQIIVGRVKSTDTLDVHVEMTPEMFTDNVGEIERRQKQLVDGLRAMLGLAAKVTLVAPKSIVRSEGKAVRVIDNRKI</sequence>
<protein>
    <recommendedName>
        <fullName evidence="9 11">Phenylacetate-coenzyme A ligase</fullName>
        <ecNumber evidence="8 11">6.2.1.30</ecNumber>
    </recommendedName>
    <alternativeName>
        <fullName evidence="10 11">Phenylacetyl-CoA ligase</fullName>
    </alternativeName>
</protein>
<keyword evidence="2" id="KW-0596">Phosphopantetheine</keyword>